<evidence type="ECO:0000256" key="2">
    <source>
        <dbReference type="PROSITE-ProRule" id="PRU00176"/>
    </source>
</evidence>
<dbReference type="PANTHER" id="PTHR10693">
    <property type="entry name" value="RAS GTPASE-ACTIVATING PROTEIN-BINDING PROTEIN"/>
    <property type="match status" value="1"/>
</dbReference>
<dbReference type="InterPro" id="IPR012677">
    <property type="entry name" value="Nucleotide-bd_a/b_plait_sf"/>
</dbReference>
<dbReference type="GO" id="GO:0003729">
    <property type="term" value="F:mRNA binding"/>
    <property type="evidence" value="ECO:0007669"/>
    <property type="project" value="TreeGrafter"/>
</dbReference>
<dbReference type="InterPro" id="IPR018222">
    <property type="entry name" value="Nuclear_transport_factor_2_euk"/>
</dbReference>
<evidence type="ECO:0000313" key="6">
    <source>
        <dbReference type="EMBL" id="KAH6823103.1"/>
    </source>
</evidence>
<proteinExistence type="predicted"/>
<dbReference type="AlphaFoldDB" id="A0AAD4P157"/>
<dbReference type="InterPro" id="IPR035979">
    <property type="entry name" value="RBD_domain_sf"/>
</dbReference>
<evidence type="ECO:0000259" key="4">
    <source>
        <dbReference type="PROSITE" id="PS50102"/>
    </source>
</evidence>
<dbReference type="CDD" id="cd00590">
    <property type="entry name" value="RRM_SF"/>
    <property type="match status" value="1"/>
</dbReference>
<feature type="compositionally biased region" description="Low complexity" evidence="3">
    <location>
        <begin position="453"/>
        <end position="472"/>
    </location>
</feature>
<dbReference type="GO" id="GO:1990904">
    <property type="term" value="C:ribonucleoprotein complex"/>
    <property type="evidence" value="ECO:0007669"/>
    <property type="project" value="TreeGrafter"/>
</dbReference>
<evidence type="ECO:0000256" key="1">
    <source>
        <dbReference type="ARBA" id="ARBA00022884"/>
    </source>
</evidence>
<dbReference type="PROSITE" id="PS50102">
    <property type="entry name" value="RRM"/>
    <property type="match status" value="1"/>
</dbReference>
<gene>
    <name evidence="6" type="ORF">C2S53_011276</name>
</gene>
<dbReference type="InterPro" id="IPR000504">
    <property type="entry name" value="RRM_dom"/>
</dbReference>
<evidence type="ECO:0008006" key="8">
    <source>
        <dbReference type="Google" id="ProtNLM"/>
    </source>
</evidence>
<protein>
    <recommendedName>
        <fullName evidence="8">G3BP-like protein</fullName>
    </recommendedName>
</protein>
<feature type="compositionally biased region" description="Polar residues" evidence="3">
    <location>
        <begin position="184"/>
        <end position="201"/>
    </location>
</feature>
<name>A0AAD4P157_PERFH</name>
<keyword evidence="1 2" id="KW-0694">RNA-binding</keyword>
<feature type="domain" description="RRM" evidence="4">
    <location>
        <begin position="340"/>
        <end position="418"/>
    </location>
</feature>
<dbReference type="Gene3D" id="3.30.70.330">
    <property type="match status" value="1"/>
</dbReference>
<dbReference type="Gene3D" id="3.10.450.50">
    <property type="match status" value="1"/>
</dbReference>
<keyword evidence="7" id="KW-1185">Reference proteome</keyword>
<dbReference type="GO" id="GO:0005829">
    <property type="term" value="C:cytosol"/>
    <property type="evidence" value="ECO:0007669"/>
    <property type="project" value="TreeGrafter"/>
</dbReference>
<dbReference type="CDD" id="cd00780">
    <property type="entry name" value="NTF2"/>
    <property type="match status" value="1"/>
</dbReference>
<dbReference type="Pfam" id="PF02136">
    <property type="entry name" value="NTF2"/>
    <property type="match status" value="1"/>
</dbReference>
<feature type="compositionally biased region" description="Polar residues" evidence="3">
    <location>
        <begin position="300"/>
        <end position="317"/>
    </location>
</feature>
<dbReference type="Pfam" id="PF00076">
    <property type="entry name" value="RRM_1"/>
    <property type="match status" value="1"/>
</dbReference>
<reference evidence="6 7" key="1">
    <citation type="journal article" date="2021" name="Nat. Commun.">
        <title>Incipient diploidization of the medicinal plant Perilla within 10,000 years.</title>
        <authorList>
            <person name="Zhang Y."/>
            <person name="Shen Q."/>
            <person name="Leng L."/>
            <person name="Zhang D."/>
            <person name="Chen S."/>
            <person name="Shi Y."/>
            <person name="Ning Z."/>
            <person name="Chen S."/>
        </authorList>
    </citation>
    <scope>NUCLEOTIDE SEQUENCE [LARGE SCALE GENOMIC DNA]</scope>
    <source>
        <strain evidence="7">cv. PC099</strain>
    </source>
</reference>
<dbReference type="InterPro" id="IPR032710">
    <property type="entry name" value="NTF2-like_dom_sf"/>
</dbReference>
<feature type="domain" description="NTF2" evidence="5">
    <location>
        <begin position="12"/>
        <end position="128"/>
    </location>
</feature>
<feature type="compositionally biased region" description="Polar residues" evidence="3">
    <location>
        <begin position="274"/>
        <end position="291"/>
    </location>
</feature>
<dbReference type="SUPFAM" id="SSF54928">
    <property type="entry name" value="RNA-binding domain, RBD"/>
    <property type="match status" value="1"/>
</dbReference>
<feature type="region of interest" description="Disordered" evidence="3">
    <location>
        <begin position="418"/>
        <end position="479"/>
    </location>
</feature>
<dbReference type="EMBL" id="SDAM02001008">
    <property type="protein sequence ID" value="KAH6823103.1"/>
    <property type="molecule type" value="Genomic_DNA"/>
</dbReference>
<sequence length="479" mass="51501">MEEKKTPGPAHVAAAFVEQYYLILNKSPQNVHKFYQEPSLLGWPEDDGVVKPVTTLNGIRDKVMSSDYKDCTVEVKTTDAQKSQDGGIMVAVTGCLTGKDNVKKNFSQTFFLAKQENGYFVLNDILRFFDVCVSNTDAAGSSDHENDQSAPTKNSAPFDTRDAPTSLNFKAAIQNGRVEAASDLSVSEKNPANGATSTPSIPSGEVSVPPAEGAKPRSVVAPVTSEKVRSLVKPATDLRIPSVVTPPLNVAFKITYASVVAKETPGISPRVAAVTSNVSKQTVASPTTKASSPRGDVSPKVSTPSGGASKVPTSLSRVTHKSPTADGQGAPNTSAYAEAKGIYIGGLPYEITKQGIVDVVKQFGEVRRYSDTIQIRRHEDGFCCGFVEFESADSARRAVEAHHVMFGDKEAYITYKRVSNNRGTNSRPRSPTTGVQRSGSPRGRENDEWTYYSKGQARGARRSSSSEQQPSQAGRDRLK</sequence>
<dbReference type="SMART" id="SM00360">
    <property type="entry name" value="RRM"/>
    <property type="match status" value="1"/>
</dbReference>
<dbReference type="PROSITE" id="PS50177">
    <property type="entry name" value="NTF2_DOMAIN"/>
    <property type="match status" value="1"/>
</dbReference>
<evidence type="ECO:0000259" key="5">
    <source>
        <dbReference type="PROSITE" id="PS50177"/>
    </source>
</evidence>
<comment type="caution">
    <text evidence="6">The sequence shown here is derived from an EMBL/GenBank/DDBJ whole genome shotgun (WGS) entry which is preliminary data.</text>
</comment>
<evidence type="ECO:0000256" key="3">
    <source>
        <dbReference type="SAM" id="MobiDB-lite"/>
    </source>
</evidence>
<feature type="region of interest" description="Disordered" evidence="3">
    <location>
        <begin position="139"/>
        <end position="161"/>
    </location>
</feature>
<dbReference type="Proteomes" id="UP001190926">
    <property type="component" value="Unassembled WGS sequence"/>
</dbReference>
<dbReference type="InterPro" id="IPR039539">
    <property type="entry name" value="Ras_GTPase_bind_prot"/>
</dbReference>
<feature type="region of interest" description="Disordered" evidence="3">
    <location>
        <begin position="274"/>
        <end position="333"/>
    </location>
</feature>
<organism evidence="6 7">
    <name type="scientific">Perilla frutescens var. hirtella</name>
    <name type="common">Perilla citriodora</name>
    <name type="synonym">Perilla setoyensis</name>
    <dbReference type="NCBI Taxonomy" id="608512"/>
    <lineage>
        <taxon>Eukaryota</taxon>
        <taxon>Viridiplantae</taxon>
        <taxon>Streptophyta</taxon>
        <taxon>Embryophyta</taxon>
        <taxon>Tracheophyta</taxon>
        <taxon>Spermatophyta</taxon>
        <taxon>Magnoliopsida</taxon>
        <taxon>eudicotyledons</taxon>
        <taxon>Gunneridae</taxon>
        <taxon>Pentapetalae</taxon>
        <taxon>asterids</taxon>
        <taxon>lamiids</taxon>
        <taxon>Lamiales</taxon>
        <taxon>Lamiaceae</taxon>
        <taxon>Nepetoideae</taxon>
        <taxon>Elsholtzieae</taxon>
        <taxon>Perilla</taxon>
    </lineage>
</organism>
<feature type="compositionally biased region" description="Polar residues" evidence="3">
    <location>
        <begin position="148"/>
        <end position="161"/>
    </location>
</feature>
<dbReference type="FunFam" id="3.10.450.50:FF:000003">
    <property type="entry name" value="Nuclear transport factor 2 family protein"/>
    <property type="match status" value="1"/>
</dbReference>
<dbReference type="InterPro" id="IPR002075">
    <property type="entry name" value="NTF2_dom"/>
</dbReference>
<dbReference type="SUPFAM" id="SSF54427">
    <property type="entry name" value="NTF2-like"/>
    <property type="match status" value="1"/>
</dbReference>
<feature type="region of interest" description="Disordered" evidence="3">
    <location>
        <begin position="180"/>
        <end position="221"/>
    </location>
</feature>
<accession>A0AAD4P157</accession>
<feature type="compositionally biased region" description="Polar residues" evidence="3">
    <location>
        <begin position="418"/>
        <end position="439"/>
    </location>
</feature>
<evidence type="ECO:0000313" key="7">
    <source>
        <dbReference type="Proteomes" id="UP001190926"/>
    </source>
</evidence>
<dbReference type="PANTHER" id="PTHR10693:SF52">
    <property type="entry name" value="RAS GTPASE-ACTIVATING BINDING-LIKE PROTEIN"/>
    <property type="match status" value="1"/>
</dbReference>